<name>A0A4Y2SXH9_ARAVE</name>
<comment type="caution">
    <text evidence="1">The sequence shown here is derived from an EMBL/GenBank/DDBJ whole genome shotgun (WGS) entry which is preliminary data.</text>
</comment>
<keyword evidence="2" id="KW-1185">Reference proteome</keyword>
<gene>
    <name evidence="1" type="ORF">AVEN_52992_1</name>
</gene>
<dbReference type="EMBL" id="BGPR01024319">
    <property type="protein sequence ID" value="GBN92320.1"/>
    <property type="molecule type" value="Genomic_DNA"/>
</dbReference>
<reference evidence="1 2" key="1">
    <citation type="journal article" date="2019" name="Sci. Rep.">
        <title>Orb-weaving spider Araneus ventricosus genome elucidates the spidroin gene catalogue.</title>
        <authorList>
            <person name="Kono N."/>
            <person name="Nakamura H."/>
            <person name="Ohtoshi R."/>
            <person name="Moran D.A.P."/>
            <person name="Shinohara A."/>
            <person name="Yoshida Y."/>
            <person name="Fujiwara M."/>
            <person name="Mori M."/>
            <person name="Tomita M."/>
            <person name="Arakawa K."/>
        </authorList>
    </citation>
    <scope>NUCLEOTIDE SEQUENCE [LARGE SCALE GENOMIC DNA]</scope>
</reference>
<organism evidence="1 2">
    <name type="scientific">Araneus ventricosus</name>
    <name type="common">Orbweaver spider</name>
    <name type="synonym">Epeira ventricosa</name>
    <dbReference type="NCBI Taxonomy" id="182803"/>
    <lineage>
        <taxon>Eukaryota</taxon>
        <taxon>Metazoa</taxon>
        <taxon>Ecdysozoa</taxon>
        <taxon>Arthropoda</taxon>
        <taxon>Chelicerata</taxon>
        <taxon>Arachnida</taxon>
        <taxon>Araneae</taxon>
        <taxon>Araneomorphae</taxon>
        <taxon>Entelegynae</taxon>
        <taxon>Araneoidea</taxon>
        <taxon>Araneidae</taxon>
        <taxon>Araneus</taxon>
    </lineage>
</organism>
<proteinExistence type="predicted"/>
<dbReference type="AlphaFoldDB" id="A0A4Y2SXH9"/>
<sequence>MFRRIKKGEHSSLIQEPDSVHIGHITPTSGSPEDIVTSIISYLSDRGISLEKLVVIGCDGTAINTGWKNEPNVFRRIHLVICTDTIVYSSCSVNYLVHYKVSIWMGGRTTH</sequence>
<evidence type="ECO:0000313" key="1">
    <source>
        <dbReference type="EMBL" id="GBN92320.1"/>
    </source>
</evidence>
<dbReference type="Proteomes" id="UP000499080">
    <property type="component" value="Unassembled WGS sequence"/>
</dbReference>
<accession>A0A4Y2SXH9</accession>
<protein>
    <submittedName>
        <fullName evidence="1">Uncharacterized protein</fullName>
    </submittedName>
</protein>
<dbReference type="OrthoDB" id="7482667at2759"/>
<evidence type="ECO:0000313" key="2">
    <source>
        <dbReference type="Proteomes" id="UP000499080"/>
    </source>
</evidence>